<gene>
    <name evidence="1" type="ORF">OMM_10443</name>
</gene>
<protein>
    <submittedName>
        <fullName evidence="1">Uncharacterized protein</fullName>
    </submittedName>
</protein>
<evidence type="ECO:0000313" key="1">
    <source>
        <dbReference type="EMBL" id="ETR68522.1"/>
    </source>
</evidence>
<dbReference type="AlphaFoldDB" id="A0A1V1P0X5"/>
<organism evidence="1 2">
    <name type="scientific">Candidatus Magnetoglobus multicellularis str. Araruama</name>
    <dbReference type="NCBI Taxonomy" id="890399"/>
    <lineage>
        <taxon>Bacteria</taxon>
        <taxon>Pseudomonadati</taxon>
        <taxon>Thermodesulfobacteriota</taxon>
        <taxon>Desulfobacteria</taxon>
        <taxon>Desulfobacterales</taxon>
        <taxon>Desulfobacteraceae</taxon>
        <taxon>Candidatus Magnetoglobus</taxon>
    </lineage>
</organism>
<evidence type="ECO:0000313" key="2">
    <source>
        <dbReference type="Proteomes" id="UP000189670"/>
    </source>
</evidence>
<reference evidence="2" key="1">
    <citation type="submission" date="2012-11" db="EMBL/GenBank/DDBJ databases">
        <authorList>
            <person name="Lucero-Rivera Y.E."/>
            <person name="Tovar-Ramirez D."/>
        </authorList>
    </citation>
    <scope>NUCLEOTIDE SEQUENCE [LARGE SCALE GENOMIC DNA]</scope>
    <source>
        <strain evidence="2">Araruama</strain>
    </source>
</reference>
<dbReference type="Proteomes" id="UP000189670">
    <property type="component" value="Unassembled WGS sequence"/>
</dbReference>
<name>A0A1V1P0X5_9BACT</name>
<comment type="caution">
    <text evidence="1">The sequence shown here is derived from an EMBL/GenBank/DDBJ whole genome shotgun (WGS) entry which is preliminary data.</text>
</comment>
<proteinExistence type="predicted"/>
<sequence length="111" mass="12952">MGLHKLPHKLLRLYQGLINIWYGKIKGEQMNIEMTPESVMKVGKIWGDAFLSTLTTEERLNLVKDVPVHERIKDVPVHERMKDIPVHERIKDIPLSELEAIIEFMKKKKVA</sequence>
<accession>A0A1V1P0X5</accession>
<dbReference type="EMBL" id="ATBP01000924">
    <property type="protein sequence ID" value="ETR68522.1"/>
    <property type="molecule type" value="Genomic_DNA"/>
</dbReference>